<dbReference type="EMBL" id="BAVZ01000036">
    <property type="protein sequence ID" value="GAF10766.1"/>
    <property type="molecule type" value="Genomic_DNA"/>
</dbReference>
<evidence type="ECO:0000256" key="1">
    <source>
        <dbReference type="SAM" id="Phobius"/>
    </source>
</evidence>
<evidence type="ECO:0000313" key="2">
    <source>
        <dbReference type="EMBL" id="GAF10766.1"/>
    </source>
</evidence>
<dbReference type="eggNOG" id="COG0318">
    <property type="taxonomic scope" value="Bacteria"/>
</dbReference>
<dbReference type="OrthoDB" id="137965at2"/>
<evidence type="ECO:0000313" key="3">
    <source>
        <dbReference type="Proteomes" id="UP000019364"/>
    </source>
</evidence>
<proteinExistence type="predicted"/>
<dbReference type="RefSeq" id="WP_052020712.1">
    <property type="nucleotide sequence ID" value="NZ_BAVZ01000036.1"/>
</dbReference>
<gene>
    <name evidence="2" type="ORF">JCM16418_4986</name>
</gene>
<keyword evidence="3" id="KW-1185">Reference proteome</keyword>
<dbReference type="Proteomes" id="UP000019364">
    <property type="component" value="Unassembled WGS sequence"/>
</dbReference>
<name>W7Z199_9BACL</name>
<reference evidence="2 3" key="1">
    <citation type="journal article" date="2014" name="Genome Announc.">
        <title>Draft Genome Sequence of Paenibacillus pini JCM 16418T, Isolated from the Rhizosphere of Pine Tree.</title>
        <authorList>
            <person name="Yuki M."/>
            <person name="Oshima K."/>
            <person name="Suda W."/>
            <person name="Oshida Y."/>
            <person name="Kitamura K."/>
            <person name="Iida Y."/>
            <person name="Hattori M."/>
            <person name="Ohkuma M."/>
        </authorList>
    </citation>
    <scope>NUCLEOTIDE SEQUENCE [LARGE SCALE GENOMIC DNA]</scope>
    <source>
        <strain evidence="2 3">JCM 16418</strain>
    </source>
</reference>
<keyword evidence="1" id="KW-1133">Transmembrane helix</keyword>
<dbReference type="Gene3D" id="3.40.50.880">
    <property type="match status" value="1"/>
</dbReference>
<feature type="transmembrane region" description="Helical" evidence="1">
    <location>
        <begin position="369"/>
        <end position="389"/>
    </location>
</feature>
<dbReference type="SUPFAM" id="SSF52317">
    <property type="entry name" value="Class I glutamine amidotransferase-like"/>
    <property type="match status" value="1"/>
</dbReference>
<feature type="transmembrane region" description="Helical" evidence="1">
    <location>
        <begin position="398"/>
        <end position="417"/>
    </location>
</feature>
<protein>
    <submittedName>
        <fullName evidence="2">Uncharacterized protein</fullName>
    </submittedName>
</protein>
<keyword evidence="1" id="KW-0472">Membrane</keyword>
<dbReference type="AlphaFoldDB" id="W7Z199"/>
<comment type="caution">
    <text evidence="2">The sequence shown here is derived from an EMBL/GenBank/DDBJ whole genome shotgun (WGS) entry which is preliminary data.</text>
</comment>
<sequence>MLSFKKRSLVGLLLVMSLLLTPSWITRNVAHAKDDPNISLKTEAGYNGKIEESRWNPLKVTLTSDRDVSGDLVFQSSRNSGSSPSSYVQHVELPKDTPKEVILGIPGGSFNQNNNQILFFENSVEKGRNIPFSSGTPYLTGFSTMSTLIGVLSEDPDAMNFMNVLSSSGFDVATVPLTAASIPEDPMLLDGIGILVVDRFASDTLSKTQIEAIKGWVKSGGALVLAGGASYSKTASAFGDLSPMEYNNTYQVTSLPELAKLGGKKLELGGAITLSDGTPVKGAEVVLKSGGKPIFVKLPQEKGTVLYAAYDVSMEPIASWSGHPSVWSSLLRDHLNLKNSQYAFANGLKYNLGYILDYFPSLKMPSFQMLIWLLIIYAIVVAPLLYFILKRVDKREWAWWMIPLIAIVASGAVYMIGSADKTKELAHTINIMEMDGKGIASTTSATAFFTPRSGKFELEFPGQTYMSIQNNGGSFSSGDDSKSFITVGAKQTKVMLLDTPQWSLVKMWPEQRLTRKTGQFNVELMLDDQGNLDGKVTNETVSNLTQVTLVIGGKVYELGDMERNTSMQLSKITNPQLLRMNNLGNVLYPYPSNNQKDPSPREREILNNYVSNSSWYSKGSYVIGWSKDKLLHYTIKGKEITSDQLNLWAQPITVTWNNNGVMTIPFGFIVPVISQVNSGGYSENPNGIIDMSPGSVTLDYNIPSMNENDISHVNLRSSNLGKKMTYQIWNNDKQAYEPMKWEAKIWTATGSIKPYLTNGGIRIMISTKNQTQFVLPEISVKGKGKQP</sequence>
<organism evidence="2 3">
    <name type="scientific">Paenibacillus pini JCM 16418</name>
    <dbReference type="NCBI Taxonomy" id="1236976"/>
    <lineage>
        <taxon>Bacteria</taxon>
        <taxon>Bacillati</taxon>
        <taxon>Bacillota</taxon>
        <taxon>Bacilli</taxon>
        <taxon>Bacillales</taxon>
        <taxon>Paenibacillaceae</taxon>
        <taxon>Paenibacillus</taxon>
    </lineage>
</organism>
<keyword evidence="1" id="KW-0812">Transmembrane</keyword>
<dbReference type="InterPro" id="IPR029062">
    <property type="entry name" value="Class_I_gatase-like"/>
</dbReference>
<dbReference type="STRING" id="1236976.JCM16418_4986"/>
<accession>W7Z199</accession>